<evidence type="ECO:0000256" key="5">
    <source>
        <dbReference type="ARBA" id="ARBA00023136"/>
    </source>
</evidence>
<dbReference type="EMBL" id="CP020557">
    <property type="protein sequence ID" value="ARF69608.1"/>
    <property type="molecule type" value="Genomic_DNA"/>
</dbReference>
<feature type="domain" description="Cytochrome c assembly protein" evidence="7">
    <location>
        <begin position="78"/>
        <end position="204"/>
    </location>
</feature>
<keyword evidence="2 6" id="KW-0812">Transmembrane</keyword>
<keyword evidence="5 6" id="KW-0472">Membrane</keyword>
<dbReference type="GO" id="GO:0005886">
    <property type="term" value="C:plasma membrane"/>
    <property type="evidence" value="ECO:0007669"/>
    <property type="project" value="TreeGrafter"/>
</dbReference>
<evidence type="ECO:0000256" key="2">
    <source>
        <dbReference type="ARBA" id="ARBA00022692"/>
    </source>
</evidence>
<dbReference type="InterPro" id="IPR017562">
    <property type="entry name" value="Cyt_c_biogenesis_CcsA"/>
</dbReference>
<organism evidence="8 9">
    <name type="scientific">Paenibacillus larvae subsp. pulvifaciens</name>
    <dbReference type="NCBI Taxonomy" id="1477"/>
    <lineage>
        <taxon>Bacteria</taxon>
        <taxon>Bacillati</taxon>
        <taxon>Bacillota</taxon>
        <taxon>Bacilli</taxon>
        <taxon>Bacillales</taxon>
        <taxon>Paenibacillaceae</taxon>
        <taxon>Paenibacillus</taxon>
    </lineage>
</organism>
<feature type="transmembrane region" description="Helical" evidence="6">
    <location>
        <begin position="386"/>
        <end position="408"/>
    </location>
</feature>
<feature type="transmembrane region" description="Helical" evidence="6">
    <location>
        <begin position="357"/>
        <end position="374"/>
    </location>
</feature>
<dbReference type="RefSeq" id="WP_083041161.1">
    <property type="nucleotide sequence ID" value="NZ_CP020557.1"/>
</dbReference>
<evidence type="ECO:0000256" key="4">
    <source>
        <dbReference type="ARBA" id="ARBA00022989"/>
    </source>
</evidence>
<feature type="transmembrane region" description="Helical" evidence="6">
    <location>
        <begin position="324"/>
        <end position="342"/>
    </location>
</feature>
<comment type="subcellular location">
    <subcellularLocation>
        <location evidence="1">Membrane</location>
        <topology evidence="1">Multi-pass membrane protein</topology>
    </subcellularLocation>
</comment>
<sequence>MTLSKISMILLLSAFLVYCLSFLLFVLSITGKKWRKRNPEEHVRKWSRVSLWVTWVGYACHLGFFFTRWVVAGHIPTSNMFEFMTFLAMMIVTAFLILYAIYKTVVLGAFAIPVSILILAYAMAFPNEVQPLIPSLKSIWLSIHVTMASAGDAFFAIGFAAGLMHLIRTVDFSKSSASSKREVRWLELVMYIIVVLIGFIISTFYFSATHYQASFKHEIVINKEPKQVETKYSMAPLIQPHKAETVQMQAFLGMEKPLLEAPGWMNGEKAARKLNTIVWSILVGSVLYGLLRLFIRKPISEKISPLLKGMDPENLDEISYRSIAIGYPVFTLGGLIFAMIWANQAWGRFWGWDPKEVWALITWLFYVAYLHLRLSRSWQGKKSSWLAVVGFIIVMFTLVGVNLIIAGLHSYAGV</sequence>
<evidence type="ECO:0000313" key="9">
    <source>
        <dbReference type="Proteomes" id="UP000192727"/>
    </source>
</evidence>
<dbReference type="GO" id="GO:0017004">
    <property type="term" value="P:cytochrome complex assembly"/>
    <property type="evidence" value="ECO:0007669"/>
    <property type="project" value="UniProtKB-KW"/>
</dbReference>
<dbReference type="AlphaFoldDB" id="A0A1V0UWZ2"/>
<gene>
    <name evidence="8" type="ORF">B7C51_19945</name>
</gene>
<feature type="transmembrane region" description="Helical" evidence="6">
    <location>
        <begin position="6"/>
        <end position="29"/>
    </location>
</feature>
<evidence type="ECO:0000313" key="8">
    <source>
        <dbReference type="EMBL" id="ARF69608.1"/>
    </source>
</evidence>
<dbReference type="InterPro" id="IPR045062">
    <property type="entry name" value="Cyt_c_biogenesis_CcsA/CcmC"/>
</dbReference>
<dbReference type="InterPro" id="IPR002541">
    <property type="entry name" value="Cyt_c_assembly"/>
</dbReference>
<evidence type="ECO:0000259" key="7">
    <source>
        <dbReference type="Pfam" id="PF01578"/>
    </source>
</evidence>
<feature type="transmembrane region" description="Helical" evidence="6">
    <location>
        <begin position="83"/>
        <end position="102"/>
    </location>
</feature>
<feature type="domain" description="Cytochrome c assembly protein" evidence="7">
    <location>
        <begin position="281"/>
        <end position="409"/>
    </location>
</feature>
<accession>A0A1V0UWZ2</accession>
<dbReference type="Pfam" id="PF01578">
    <property type="entry name" value="Cytochrom_C_asm"/>
    <property type="match status" value="2"/>
</dbReference>
<proteinExistence type="predicted"/>
<dbReference type="Proteomes" id="UP000192727">
    <property type="component" value="Chromosome"/>
</dbReference>
<dbReference type="NCBIfam" id="TIGR03144">
    <property type="entry name" value="cytochr_II_ccsB"/>
    <property type="match status" value="1"/>
</dbReference>
<dbReference type="GO" id="GO:0020037">
    <property type="term" value="F:heme binding"/>
    <property type="evidence" value="ECO:0007669"/>
    <property type="project" value="InterPro"/>
</dbReference>
<feature type="transmembrane region" description="Helical" evidence="6">
    <location>
        <begin position="188"/>
        <end position="208"/>
    </location>
</feature>
<feature type="transmembrane region" description="Helical" evidence="6">
    <location>
        <begin position="109"/>
        <end position="127"/>
    </location>
</feature>
<feature type="transmembrane region" description="Helical" evidence="6">
    <location>
        <begin position="49"/>
        <end position="71"/>
    </location>
</feature>
<evidence type="ECO:0000256" key="3">
    <source>
        <dbReference type="ARBA" id="ARBA00022748"/>
    </source>
</evidence>
<reference evidence="8 9" key="1">
    <citation type="submission" date="2017-03" db="EMBL/GenBank/DDBJ databases">
        <title>Paenibacillus larvae genome sequencing.</title>
        <authorList>
            <person name="Dingman D.W."/>
        </authorList>
    </citation>
    <scope>NUCLEOTIDE SEQUENCE [LARGE SCALE GENOMIC DNA]</scope>
    <source>
        <strain evidence="8 9">SAG 10367</strain>
    </source>
</reference>
<evidence type="ECO:0000256" key="1">
    <source>
        <dbReference type="ARBA" id="ARBA00004141"/>
    </source>
</evidence>
<dbReference type="PANTHER" id="PTHR30071">
    <property type="entry name" value="HEME EXPORTER PROTEIN C"/>
    <property type="match status" value="1"/>
</dbReference>
<name>A0A1V0UWZ2_9BACL</name>
<protein>
    <submittedName>
        <fullName evidence="8">C-type cytochrome biogenesis protein CcsB</fullName>
    </submittedName>
</protein>
<dbReference type="PANTHER" id="PTHR30071:SF1">
    <property type="entry name" value="CYTOCHROME B_B6 PROTEIN-RELATED"/>
    <property type="match status" value="1"/>
</dbReference>
<evidence type="ECO:0000256" key="6">
    <source>
        <dbReference type="SAM" id="Phobius"/>
    </source>
</evidence>
<feature type="transmembrane region" description="Helical" evidence="6">
    <location>
        <begin position="139"/>
        <end position="167"/>
    </location>
</feature>
<feature type="transmembrane region" description="Helical" evidence="6">
    <location>
        <begin position="277"/>
        <end position="295"/>
    </location>
</feature>
<keyword evidence="3" id="KW-0201">Cytochrome c-type biogenesis</keyword>
<keyword evidence="4 6" id="KW-1133">Transmembrane helix</keyword>